<organism evidence="2 3">
    <name type="scientific">Citrobacter freundii</name>
    <dbReference type="NCBI Taxonomy" id="546"/>
    <lineage>
        <taxon>Bacteria</taxon>
        <taxon>Pseudomonadati</taxon>
        <taxon>Pseudomonadota</taxon>
        <taxon>Gammaproteobacteria</taxon>
        <taxon>Enterobacterales</taxon>
        <taxon>Enterobacteriaceae</taxon>
        <taxon>Citrobacter</taxon>
        <taxon>Citrobacter freundii complex</taxon>
    </lineage>
</organism>
<evidence type="ECO:0000313" key="2">
    <source>
        <dbReference type="EMBL" id="CDL41838.1"/>
    </source>
</evidence>
<evidence type="ECO:0000256" key="1">
    <source>
        <dbReference type="SAM" id="Phobius"/>
    </source>
</evidence>
<reference evidence="2 3" key="1">
    <citation type="submission" date="2013-10" db="EMBL/GenBank/DDBJ databases">
        <title>Antibiotic resistance diversity of beta-lactamase producers in the General Hospital Vienna.</title>
        <authorList>
            <person name="Barisic I."/>
            <person name="Mitteregger D."/>
            <person name="Hirschl A.M."/>
            <person name="Noehammer C."/>
            <person name="Wiesinger-Mayr H."/>
        </authorList>
    </citation>
    <scope>NUCLEOTIDE SEQUENCE [LARGE SCALE GENOMIC DNA]</scope>
    <source>
        <strain evidence="2 3">ISC11</strain>
    </source>
</reference>
<keyword evidence="1" id="KW-0472">Membrane</keyword>
<dbReference type="Proteomes" id="UP000019194">
    <property type="component" value="Unassembled WGS sequence"/>
</dbReference>
<feature type="transmembrane region" description="Helical" evidence="1">
    <location>
        <begin position="6"/>
        <end position="28"/>
    </location>
</feature>
<protein>
    <submittedName>
        <fullName evidence="2">Uncharacterized protein</fullName>
    </submittedName>
</protein>
<comment type="caution">
    <text evidence="2">The sequence shown here is derived from an EMBL/GenBank/DDBJ whole genome shotgun (WGS) entry which is preliminary data.</text>
</comment>
<accession>A0A7G2IXD4</accession>
<proteinExistence type="predicted"/>
<dbReference type="AlphaFoldDB" id="A0A7G2IXD4"/>
<sequence>MVFEQLIEIVLLALVFVAVVFTGPSVIFEAEPAVTVQAF</sequence>
<keyword evidence="1" id="KW-1133">Transmembrane helix</keyword>
<dbReference type="EMBL" id="CBWP010000089">
    <property type="protein sequence ID" value="CDL41838.1"/>
    <property type="molecule type" value="Genomic_DNA"/>
</dbReference>
<keyword evidence="1" id="KW-0812">Transmembrane</keyword>
<name>A0A7G2IXD4_CITFR</name>
<evidence type="ECO:0000313" key="3">
    <source>
        <dbReference type="Proteomes" id="UP000019194"/>
    </source>
</evidence>